<keyword evidence="5" id="KW-0488">Methylation</keyword>
<protein>
    <recommendedName>
        <fullName evidence="12">Histone H3-like centromeric protein A</fullName>
    </recommendedName>
    <alternativeName>
        <fullName evidence="13">Centromere protein A</fullName>
    </alternativeName>
</protein>
<accession>A0A9L0SN03</accession>
<evidence type="ECO:0000256" key="14">
    <source>
        <dbReference type="ARBA" id="ARBA00045372"/>
    </source>
</evidence>
<dbReference type="InterPro" id="IPR009072">
    <property type="entry name" value="Histone-fold"/>
</dbReference>
<comment type="function">
    <text evidence="14">Histone H3-like nucleosomal protein that is specifically found in centromeric nucleosomes. Replaces conventional H3 in the nucleosome core of centromeric chromatin that serves as an assembly site for the inner kinetochore. The presence of CENPA subtly modifies the nucleosome structure and the way DNA is wrapped around the nucleosome and gives rise to protruding DNA ends that are less well-ordered and rigid compared to nucleosomes containing histone H3. May serve as an epigenetic mark that propagates centromere identity through replication and cell division. Required for recruitment and assembly of kinetochore proteins, and as a consequence required for progress through mitosis, chromosome segregation and cytokinesis.</text>
</comment>
<keyword evidence="18" id="KW-1185">Reference proteome</keyword>
<comment type="similarity">
    <text evidence="3">Belongs to the histone H3 family.</text>
</comment>
<dbReference type="PANTHER" id="PTHR45810">
    <property type="entry name" value="HISTONE H3.2"/>
    <property type="match status" value="1"/>
</dbReference>
<evidence type="ECO:0000256" key="5">
    <source>
        <dbReference type="ARBA" id="ARBA00022481"/>
    </source>
</evidence>
<keyword evidence="10" id="KW-0544">Nucleosome core</keyword>
<evidence type="ECO:0000256" key="2">
    <source>
        <dbReference type="ARBA" id="ARBA00004584"/>
    </source>
</evidence>
<evidence type="ECO:0000256" key="11">
    <source>
        <dbReference type="ARBA" id="ARBA00023328"/>
    </source>
</evidence>
<keyword evidence="4" id="KW-0158">Chromosome</keyword>
<evidence type="ECO:0000256" key="7">
    <source>
        <dbReference type="ARBA" id="ARBA00022765"/>
    </source>
</evidence>
<dbReference type="FunFam" id="1.10.20.10:FF:000065">
    <property type="entry name" value="Histone H3-like centromeric protein A"/>
    <property type="match status" value="1"/>
</dbReference>
<evidence type="ECO:0000313" key="18">
    <source>
        <dbReference type="Proteomes" id="UP000002281"/>
    </source>
</evidence>
<evidence type="ECO:0000256" key="12">
    <source>
        <dbReference type="ARBA" id="ARBA00044194"/>
    </source>
</evidence>
<keyword evidence="6" id="KW-0597">Phosphoprotein</keyword>
<evidence type="ECO:0000256" key="13">
    <source>
        <dbReference type="ARBA" id="ARBA00044278"/>
    </source>
</evidence>
<dbReference type="SMART" id="SM00428">
    <property type="entry name" value="H3"/>
    <property type="match status" value="1"/>
</dbReference>
<evidence type="ECO:0000313" key="17">
    <source>
        <dbReference type="Ensembl" id="ENSECAP00000076235.1"/>
    </source>
</evidence>
<evidence type="ECO:0000256" key="9">
    <source>
        <dbReference type="ARBA" id="ARBA00023242"/>
    </source>
</evidence>
<evidence type="ECO:0000256" key="8">
    <source>
        <dbReference type="ARBA" id="ARBA00023125"/>
    </source>
</evidence>
<keyword evidence="11" id="KW-0137">Centromere</keyword>
<name>A0A9L0SN03_HORSE</name>
<dbReference type="GO" id="GO:0005634">
    <property type="term" value="C:nucleus"/>
    <property type="evidence" value="ECO:0007669"/>
    <property type="project" value="UniProtKB-SubCell"/>
</dbReference>
<dbReference type="InterPro" id="IPR007125">
    <property type="entry name" value="H2A/H2B/H3"/>
</dbReference>
<organism evidence="17 18">
    <name type="scientific">Equus caballus</name>
    <name type="common">Horse</name>
    <dbReference type="NCBI Taxonomy" id="9796"/>
    <lineage>
        <taxon>Eukaryota</taxon>
        <taxon>Metazoa</taxon>
        <taxon>Chordata</taxon>
        <taxon>Craniata</taxon>
        <taxon>Vertebrata</taxon>
        <taxon>Euteleostomi</taxon>
        <taxon>Mammalia</taxon>
        <taxon>Eutheria</taxon>
        <taxon>Laurasiatheria</taxon>
        <taxon>Perissodactyla</taxon>
        <taxon>Equidae</taxon>
        <taxon>Equus</taxon>
    </lineage>
</organism>
<dbReference type="GO" id="GO:0071459">
    <property type="term" value="P:protein localization to chromosome, centromeric region"/>
    <property type="evidence" value="ECO:0007669"/>
    <property type="project" value="UniProtKB-ARBA"/>
</dbReference>
<reference evidence="17" key="3">
    <citation type="submission" date="2025-09" db="UniProtKB">
        <authorList>
            <consortium name="Ensembl"/>
        </authorList>
    </citation>
    <scope>IDENTIFICATION</scope>
    <source>
        <strain evidence="17">Thoroughbred</strain>
    </source>
</reference>
<dbReference type="GO" id="GO:0000779">
    <property type="term" value="C:condensed chromosome, centromeric region"/>
    <property type="evidence" value="ECO:0007669"/>
    <property type="project" value="UniProtKB-ARBA"/>
</dbReference>
<evidence type="ECO:0000256" key="1">
    <source>
        <dbReference type="ARBA" id="ARBA00004123"/>
    </source>
</evidence>
<dbReference type="GO" id="GO:0030527">
    <property type="term" value="F:structural constituent of chromatin"/>
    <property type="evidence" value="ECO:0007669"/>
    <property type="project" value="InterPro"/>
</dbReference>
<dbReference type="Pfam" id="PF00125">
    <property type="entry name" value="Histone"/>
    <property type="match status" value="1"/>
</dbReference>
<reference evidence="17" key="2">
    <citation type="submission" date="2025-08" db="UniProtKB">
        <authorList>
            <consortium name="Ensembl"/>
        </authorList>
    </citation>
    <scope>IDENTIFICATION</scope>
    <source>
        <strain evidence="17">Thoroughbred</strain>
    </source>
</reference>
<dbReference type="GO" id="GO:0003677">
    <property type="term" value="F:DNA binding"/>
    <property type="evidence" value="ECO:0007669"/>
    <property type="project" value="UniProtKB-KW"/>
</dbReference>
<evidence type="ECO:0000256" key="6">
    <source>
        <dbReference type="ARBA" id="ARBA00022553"/>
    </source>
</evidence>
<dbReference type="Gene3D" id="1.10.20.10">
    <property type="entry name" value="Histone, subunit A"/>
    <property type="match status" value="1"/>
</dbReference>
<evidence type="ECO:0000256" key="10">
    <source>
        <dbReference type="ARBA" id="ARBA00023269"/>
    </source>
</evidence>
<feature type="region of interest" description="Disordered" evidence="15">
    <location>
        <begin position="128"/>
        <end position="203"/>
    </location>
</feature>
<dbReference type="CDD" id="cd22911">
    <property type="entry name" value="HFD_H3"/>
    <property type="match status" value="1"/>
</dbReference>
<dbReference type="Proteomes" id="UP000002281">
    <property type="component" value="Chromosome 15"/>
</dbReference>
<feature type="region of interest" description="Disordered" evidence="15">
    <location>
        <begin position="23"/>
        <end position="50"/>
    </location>
</feature>
<feature type="compositionally biased region" description="Low complexity" evidence="15">
    <location>
        <begin position="146"/>
        <end position="160"/>
    </location>
</feature>
<evidence type="ECO:0000256" key="15">
    <source>
        <dbReference type="SAM" id="MobiDB-lite"/>
    </source>
</evidence>
<dbReference type="GO" id="GO:0000786">
    <property type="term" value="C:nucleosome"/>
    <property type="evidence" value="ECO:0007669"/>
    <property type="project" value="UniProtKB-KW"/>
</dbReference>
<keyword evidence="8" id="KW-0238">DNA-binding</keyword>
<proteinExistence type="inferred from homology"/>
<dbReference type="SUPFAM" id="SSF47113">
    <property type="entry name" value="Histone-fold"/>
    <property type="match status" value="1"/>
</dbReference>
<evidence type="ECO:0000256" key="3">
    <source>
        <dbReference type="ARBA" id="ARBA00010343"/>
    </source>
</evidence>
<comment type="subcellular location">
    <subcellularLocation>
        <location evidence="2">Chromosome</location>
        <location evidence="2">Centromere</location>
    </subcellularLocation>
    <subcellularLocation>
        <location evidence="1">Nucleus</location>
    </subcellularLocation>
</comment>
<sequence>RSAFYKRTIYIFRIELSFLHQRGPEDRDQIPPRRAPPPASGGWEKCPPPSPSFHWLSSPSIRHVPTPSSYHRRRPPPGLCSHWSSRSRSALGVPEAATESRCVRVLKNAGSGLGVRRLLSTAGRAVSGVAPRLPRTPTWSPDPEGRQGAAGPQPSAPAMGPRRRIRKPETPRRRAASPTPGRPRPGPPSGASSRPSGRRRSTKVLREIRKLQKSTHLLLRKYPFSRLAREICITFTRGVDFNWQAQALMALQEAAEAFLVHLFEDAYLLSLHAGRVTLFPKDVQLARRIRGIQEGLG</sequence>
<keyword evidence="9" id="KW-0539">Nucleus</keyword>
<dbReference type="PRINTS" id="PR00622">
    <property type="entry name" value="HISTONEH3"/>
</dbReference>
<dbReference type="AlphaFoldDB" id="A0A9L0SN03"/>
<reference evidence="17 18" key="1">
    <citation type="journal article" date="2009" name="Science">
        <title>Genome sequence, comparative analysis, and population genetics of the domestic horse.</title>
        <authorList>
            <consortium name="Broad Institute Genome Sequencing Platform"/>
            <consortium name="Broad Institute Whole Genome Assembly Team"/>
            <person name="Wade C.M."/>
            <person name="Giulotto E."/>
            <person name="Sigurdsson S."/>
            <person name="Zoli M."/>
            <person name="Gnerre S."/>
            <person name="Imsland F."/>
            <person name="Lear T.L."/>
            <person name="Adelson D.L."/>
            <person name="Bailey E."/>
            <person name="Bellone R.R."/>
            <person name="Bloecker H."/>
            <person name="Distl O."/>
            <person name="Edgar R.C."/>
            <person name="Garber M."/>
            <person name="Leeb T."/>
            <person name="Mauceli E."/>
            <person name="MacLeod J.N."/>
            <person name="Penedo M.C.T."/>
            <person name="Raison J.M."/>
            <person name="Sharpe T."/>
            <person name="Vogel J."/>
            <person name="Andersson L."/>
            <person name="Antczak D.F."/>
            <person name="Biagi T."/>
            <person name="Binns M.M."/>
            <person name="Chowdhary B.P."/>
            <person name="Coleman S.J."/>
            <person name="Della Valle G."/>
            <person name="Fryc S."/>
            <person name="Guerin G."/>
            <person name="Hasegawa T."/>
            <person name="Hill E.W."/>
            <person name="Jurka J."/>
            <person name="Kiialainen A."/>
            <person name="Lindgren G."/>
            <person name="Liu J."/>
            <person name="Magnani E."/>
            <person name="Mickelson J.R."/>
            <person name="Murray J."/>
            <person name="Nergadze S.G."/>
            <person name="Onofrio R."/>
            <person name="Pedroni S."/>
            <person name="Piras M.F."/>
            <person name="Raudsepp T."/>
            <person name="Rocchi M."/>
            <person name="Roeed K.H."/>
            <person name="Ryder O.A."/>
            <person name="Searle S."/>
            <person name="Skow L."/>
            <person name="Swinburne J.E."/>
            <person name="Syvaenen A.C."/>
            <person name="Tozaki T."/>
            <person name="Valberg S.J."/>
            <person name="Vaudin M."/>
            <person name="White J.R."/>
            <person name="Zody M.C."/>
            <person name="Lander E.S."/>
            <person name="Lindblad-Toh K."/>
        </authorList>
    </citation>
    <scope>NUCLEOTIDE SEQUENCE [LARGE SCALE GENOMIC DNA]</scope>
    <source>
        <strain evidence="17 18">Thoroughbred</strain>
    </source>
</reference>
<feature type="region of interest" description="Disordered" evidence="15">
    <location>
        <begin position="64"/>
        <end position="85"/>
    </location>
</feature>
<dbReference type="InterPro" id="IPR000164">
    <property type="entry name" value="Histone_H3/CENP-A"/>
</dbReference>
<dbReference type="GO" id="GO:0046982">
    <property type="term" value="F:protein heterodimerization activity"/>
    <property type="evidence" value="ECO:0007669"/>
    <property type="project" value="InterPro"/>
</dbReference>
<evidence type="ECO:0000259" key="16">
    <source>
        <dbReference type="Pfam" id="PF00125"/>
    </source>
</evidence>
<feature type="domain" description="Core Histone H2A/H2B/H3" evidence="16">
    <location>
        <begin position="201"/>
        <end position="289"/>
    </location>
</feature>
<dbReference type="GO" id="GO:0061638">
    <property type="term" value="C:CENP-A containing chromatin"/>
    <property type="evidence" value="ECO:0007669"/>
    <property type="project" value="UniProtKB-ARBA"/>
</dbReference>
<dbReference type="Ensembl" id="ENSECAT00000140105.1">
    <property type="protein sequence ID" value="ENSECAP00000076235.1"/>
    <property type="gene ID" value="ENSECAG00000016271.4"/>
</dbReference>
<evidence type="ECO:0000256" key="4">
    <source>
        <dbReference type="ARBA" id="ARBA00022454"/>
    </source>
</evidence>
<keyword evidence="7" id="KW-0013">ADP-ribosylation</keyword>
<dbReference type="PANTHER" id="PTHR45810:SF14">
    <property type="entry name" value="CENTROMERE PROTEIN A"/>
    <property type="match status" value="1"/>
</dbReference>
<dbReference type="PROSITE" id="PS00959">
    <property type="entry name" value="HISTONE_H3_2"/>
    <property type="match status" value="1"/>
</dbReference>
<dbReference type="GeneTree" id="ENSGT01150000287000"/>